<dbReference type="Pfam" id="PF26604">
    <property type="entry name" value="CBU_0592"/>
    <property type="match status" value="2"/>
</dbReference>
<feature type="transmembrane region" description="Helical" evidence="1">
    <location>
        <begin position="55"/>
        <end position="74"/>
    </location>
</feature>
<feature type="transmembrane region" description="Helical" evidence="1">
    <location>
        <begin position="83"/>
        <end position="100"/>
    </location>
</feature>
<evidence type="ECO:0000313" key="3">
    <source>
        <dbReference type="EMBL" id="TYK64509.1"/>
    </source>
</evidence>
<reference evidence="3 4" key="1">
    <citation type="submission" date="2019-08" db="EMBL/GenBank/DDBJ databases">
        <title>Microbe sample from Colwellia echini.</title>
        <authorList>
            <person name="Christiansen L."/>
            <person name="Pathiraja D."/>
            <person name="Schultz-Johansen M."/>
            <person name="Choi I.-G."/>
            <person name="Stougaard P."/>
        </authorList>
    </citation>
    <scope>NUCLEOTIDE SEQUENCE [LARGE SCALE GENOMIC DNA]</scope>
    <source>
        <strain evidence="3 4">A3</strain>
    </source>
</reference>
<evidence type="ECO:0000259" key="2">
    <source>
        <dbReference type="Pfam" id="PF26604"/>
    </source>
</evidence>
<evidence type="ECO:0000256" key="1">
    <source>
        <dbReference type="SAM" id="Phobius"/>
    </source>
</evidence>
<dbReference type="Proteomes" id="UP000815846">
    <property type="component" value="Unassembled WGS sequence"/>
</dbReference>
<proteinExistence type="predicted"/>
<feature type="domain" description="CBU-0592-like" evidence="2">
    <location>
        <begin position="111"/>
        <end position="178"/>
    </location>
</feature>
<keyword evidence="1" id="KW-0812">Transmembrane</keyword>
<protein>
    <recommendedName>
        <fullName evidence="2">CBU-0592-like domain-containing protein</fullName>
    </recommendedName>
</protein>
<evidence type="ECO:0000313" key="4">
    <source>
        <dbReference type="Proteomes" id="UP000815846"/>
    </source>
</evidence>
<feature type="transmembrane region" description="Helical" evidence="1">
    <location>
        <begin position="30"/>
        <end position="49"/>
    </location>
</feature>
<accession>A0ABY3MTQ5</accession>
<feature type="transmembrane region" description="Helical" evidence="1">
    <location>
        <begin position="135"/>
        <end position="153"/>
    </location>
</feature>
<dbReference type="NCBIfam" id="NF047864">
    <property type="entry name" value="CBU_0592_membra"/>
    <property type="match status" value="1"/>
</dbReference>
<keyword evidence="4" id="KW-1185">Reference proteome</keyword>
<feature type="transmembrane region" description="Helical" evidence="1">
    <location>
        <begin position="6"/>
        <end position="23"/>
    </location>
</feature>
<dbReference type="RefSeq" id="WP_101343054.1">
    <property type="nucleotide sequence ID" value="NZ_PJAI02000023.1"/>
</dbReference>
<gene>
    <name evidence="3" type="ORF">CWS31_015170</name>
</gene>
<keyword evidence="1" id="KW-0472">Membrane</keyword>
<name>A0ABY3MTQ5_9GAMM</name>
<dbReference type="InterPro" id="IPR058058">
    <property type="entry name" value="CBU_0592-like"/>
</dbReference>
<keyword evidence="1" id="KW-1133">Transmembrane helix</keyword>
<dbReference type="EMBL" id="PJAI02000023">
    <property type="protein sequence ID" value="TYK64509.1"/>
    <property type="molecule type" value="Genomic_DNA"/>
</dbReference>
<feature type="domain" description="CBU-0592-like" evidence="2">
    <location>
        <begin position="4"/>
        <end position="72"/>
    </location>
</feature>
<sequence length="187" mass="21418">MVVLLGWFGSVLYLLNHGYISVVKNWRPNIYYAGNLIAALALVVSSLIIVSYQAVVINGFWALISILLLIKFDVAKVPLSKRIFYLGFILILIWSAYIGFEQGFYSYAFYTCLGWSSSYVFCLSYLLFCSKKLKHINYLLLNFYAASALLPILWSQQNWPVFTLEVSWALISAYGAYTRMDEVHLID</sequence>
<comment type="caution">
    <text evidence="3">The sequence shown here is derived from an EMBL/GenBank/DDBJ whole genome shotgun (WGS) entry which is preliminary data.</text>
</comment>
<feature type="transmembrane region" description="Helical" evidence="1">
    <location>
        <begin position="106"/>
        <end position="128"/>
    </location>
</feature>
<organism evidence="3 4">
    <name type="scientific">Colwellia echini</name>
    <dbReference type="NCBI Taxonomy" id="1982103"/>
    <lineage>
        <taxon>Bacteria</taxon>
        <taxon>Pseudomonadati</taxon>
        <taxon>Pseudomonadota</taxon>
        <taxon>Gammaproteobacteria</taxon>
        <taxon>Alteromonadales</taxon>
        <taxon>Colwelliaceae</taxon>
        <taxon>Colwellia</taxon>
    </lineage>
</organism>